<reference evidence="1 2" key="1">
    <citation type="submission" date="2018-06" db="EMBL/GenBank/DDBJ databases">
        <title>A transcriptomic atlas of mushroom development highlights an independent origin of complex multicellularity.</title>
        <authorList>
            <consortium name="DOE Joint Genome Institute"/>
            <person name="Krizsan K."/>
            <person name="Almasi E."/>
            <person name="Merenyi Z."/>
            <person name="Sahu N."/>
            <person name="Viragh M."/>
            <person name="Koszo T."/>
            <person name="Mondo S."/>
            <person name="Kiss B."/>
            <person name="Balint B."/>
            <person name="Kues U."/>
            <person name="Barry K."/>
            <person name="Hegedus J.C."/>
            <person name="Henrissat B."/>
            <person name="Johnson J."/>
            <person name="Lipzen A."/>
            <person name="Ohm R."/>
            <person name="Nagy I."/>
            <person name="Pangilinan J."/>
            <person name="Yan J."/>
            <person name="Xiong Y."/>
            <person name="Grigoriev I.V."/>
            <person name="Hibbett D.S."/>
            <person name="Nagy L.G."/>
        </authorList>
    </citation>
    <scope>NUCLEOTIDE SEQUENCE [LARGE SCALE GENOMIC DNA]</scope>
    <source>
        <strain evidence="1 2">SZMC22713</strain>
    </source>
</reference>
<dbReference type="Proteomes" id="UP000294933">
    <property type="component" value="Unassembled WGS sequence"/>
</dbReference>
<evidence type="ECO:0000313" key="2">
    <source>
        <dbReference type="Proteomes" id="UP000294933"/>
    </source>
</evidence>
<organism evidence="1 2">
    <name type="scientific">Rickenella mellea</name>
    <dbReference type="NCBI Taxonomy" id="50990"/>
    <lineage>
        <taxon>Eukaryota</taxon>
        <taxon>Fungi</taxon>
        <taxon>Dikarya</taxon>
        <taxon>Basidiomycota</taxon>
        <taxon>Agaricomycotina</taxon>
        <taxon>Agaricomycetes</taxon>
        <taxon>Hymenochaetales</taxon>
        <taxon>Rickenellaceae</taxon>
        <taxon>Rickenella</taxon>
    </lineage>
</organism>
<accession>A0A4Y7Q7Y0</accession>
<sequence>MDYEGNSDKDDWTRKMERWATNLNSAPARQVFEVGCSVDRTTGETADNVQVGPAGTILAGDIEQSMGEDDVFEVVIEDVKPGIWSYSELSETIAEGENTHEMRSVYFHWTSYDPLDYDAPPSNRRSGRDRRVPNYDLEWRQLGEFSIESGDMGVFSEEGLAMLLASNDEVDREYVFETLIELSFSHGPAVPGGIISKSVPRLTSRIFVDEVASSWAERRV</sequence>
<evidence type="ECO:0000313" key="1">
    <source>
        <dbReference type="EMBL" id="TDL23308.1"/>
    </source>
</evidence>
<dbReference type="EMBL" id="ML170171">
    <property type="protein sequence ID" value="TDL23308.1"/>
    <property type="molecule type" value="Genomic_DNA"/>
</dbReference>
<dbReference type="OrthoDB" id="3356389at2759"/>
<gene>
    <name evidence="1" type="ORF">BD410DRAFT_787649</name>
</gene>
<keyword evidence="2" id="KW-1185">Reference proteome</keyword>
<proteinExistence type="predicted"/>
<name>A0A4Y7Q7Y0_9AGAM</name>
<protein>
    <submittedName>
        <fullName evidence="1">Uncharacterized protein</fullName>
    </submittedName>
</protein>
<dbReference type="VEuPathDB" id="FungiDB:BD410DRAFT_787649"/>
<dbReference type="AlphaFoldDB" id="A0A4Y7Q7Y0"/>